<dbReference type="SUPFAM" id="SSF46785">
    <property type="entry name" value="Winged helix' DNA-binding domain"/>
    <property type="match status" value="1"/>
</dbReference>
<dbReference type="SMART" id="SM00344">
    <property type="entry name" value="HTH_ASNC"/>
    <property type="match status" value="1"/>
</dbReference>
<dbReference type="Gene3D" id="3.30.70.920">
    <property type="match status" value="1"/>
</dbReference>
<evidence type="ECO:0000313" key="6">
    <source>
        <dbReference type="Proteomes" id="UP000259273"/>
    </source>
</evidence>
<dbReference type="InterPro" id="IPR019887">
    <property type="entry name" value="Tscrpt_reg_AsnC/Lrp_C"/>
</dbReference>
<keyword evidence="3" id="KW-0804">Transcription</keyword>
<name>A0A3C1KQ74_9GAMM</name>
<organism evidence="5 6">
    <name type="scientific">Haliea salexigens</name>
    <dbReference type="NCBI Taxonomy" id="287487"/>
    <lineage>
        <taxon>Bacteria</taxon>
        <taxon>Pseudomonadati</taxon>
        <taxon>Pseudomonadota</taxon>
        <taxon>Gammaproteobacteria</taxon>
        <taxon>Cellvibrionales</taxon>
        <taxon>Halieaceae</taxon>
        <taxon>Haliea</taxon>
    </lineage>
</organism>
<dbReference type="InterPro" id="IPR011008">
    <property type="entry name" value="Dimeric_a/b-barrel"/>
</dbReference>
<dbReference type="InterPro" id="IPR036388">
    <property type="entry name" value="WH-like_DNA-bd_sf"/>
</dbReference>
<dbReference type="InterPro" id="IPR019888">
    <property type="entry name" value="Tscrpt_reg_AsnC-like"/>
</dbReference>
<protein>
    <submittedName>
        <fullName evidence="5">Lrp/AsnC family transcriptional regulator</fullName>
    </submittedName>
</protein>
<evidence type="ECO:0000256" key="2">
    <source>
        <dbReference type="ARBA" id="ARBA00023125"/>
    </source>
</evidence>
<dbReference type="GO" id="GO:0043200">
    <property type="term" value="P:response to amino acid"/>
    <property type="evidence" value="ECO:0007669"/>
    <property type="project" value="TreeGrafter"/>
</dbReference>
<dbReference type="AlphaFoldDB" id="A0A3C1KQ74"/>
<dbReference type="EMBL" id="DMND01000176">
    <property type="protein sequence ID" value="HAN28638.1"/>
    <property type="molecule type" value="Genomic_DNA"/>
</dbReference>
<comment type="caution">
    <text evidence="5">The sequence shown here is derived from an EMBL/GenBank/DDBJ whole genome shotgun (WGS) entry which is preliminary data.</text>
</comment>
<dbReference type="InterPro" id="IPR000485">
    <property type="entry name" value="AsnC-type_HTH_dom"/>
</dbReference>
<evidence type="ECO:0000259" key="4">
    <source>
        <dbReference type="PROSITE" id="PS50956"/>
    </source>
</evidence>
<dbReference type="STRING" id="1121937.GCA_000423125_01765"/>
<dbReference type="InterPro" id="IPR036390">
    <property type="entry name" value="WH_DNA-bd_sf"/>
</dbReference>
<evidence type="ECO:0000313" key="5">
    <source>
        <dbReference type="EMBL" id="HAN28638.1"/>
    </source>
</evidence>
<dbReference type="SUPFAM" id="SSF54909">
    <property type="entry name" value="Dimeric alpha+beta barrel"/>
    <property type="match status" value="1"/>
</dbReference>
<dbReference type="PANTHER" id="PTHR30154">
    <property type="entry name" value="LEUCINE-RESPONSIVE REGULATORY PROTEIN"/>
    <property type="match status" value="1"/>
</dbReference>
<dbReference type="PANTHER" id="PTHR30154:SF34">
    <property type="entry name" value="TRANSCRIPTIONAL REGULATOR AZLB"/>
    <property type="match status" value="1"/>
</dbReference>
<dbReference type="Pfam" id="PF13404">
    <property type="entry name" value="HTH_AsnC-type"/>
    <property type="match status" value="1"/>
</dbReference>
<keyword evidence="1" id="KW-0805">Transcription regulation</keyword>
<keyword evidence="2" id="KW-0238">DNA-binding</keyword>
<gene>
    <name evidence="5" type="ORF">DCP75_13115</name>
</gene>
<dbReference type="Pfam" id="PF01037">
    <property type="entry name" value="AsnC_trans_reg"/>
    <property type="match status" value="1"/>
</dbReference>
<evidence type="ECO:0000256" key="3">
    <source>
        <dbReference type="ARBA" id="ARBA00023163"/>
    </source>
</evidence>
<reference evidence="5 6" key="1">
    <citation type="journal article" date="2018" name="Nat. Biotechnol.">
        <title>A standardized bacterial taxonomy based on genome phylogeny substantially revises the tree of life.</title>
        <authorList>
            <person name="Parks D.H."/>
            <person name="Chuvochina M."/>
            <person name="Waite D.W."/>
            <person name="Rinke C."/>
            <person name="Skarshewski A."/>
            <person name="Chaumeil P.A."/>
            <person name="Hugenholtz P."/>
        </authorList>
    </citation>
    <scope>NUCLEOTIDE SEQUENCE [LARGE SCALE GENOMIC DNA]</scope>
    <source>
        <strain evidence="5">UBA9158</strain>
    </source>
</reference>
<dbReference type="Proteomes" id="UP000259273">
    <property type="component" value="Unassembled WGS sequence"/>
</dbReference>
<dbReference type="PRINTS" id="PR00033">
    <property type="entry name" value="HTHASNC"/>
</dbReference>
<dbReference type="Gene3D" id="1.10.10.10">
    <property type="entry name" value="Winged helix-like DNA-binding domain superfamily/Winged helix DNA-binding domain"/>
    <property type="match status" value="1"/>
</dbReference>
<sequence>MPVAKYSRTSCASVLRRNGASAYVALQEQRAERVSQIELDETDHAIIALLRADGRLPFRSIARELGLTEATVRSRVRRLEESRTMRVVAVTDIEAAGFGMLLAIGVQVESRSPEEVARELAAVPEVFSVNVVVGAQDIEILMVAEDQVALHRLLHERIAAMPGVRRLTPALAVNVLKNQPDWVPFDRGASA</sequence>
<accession>A0A3C1KQ74</accession>
<dbReference type="GO" id="GO:0005829">
    <property type="term" value="C:cytosol"/>
    <property type="evidence" value="ECO:0007669"/>
    <property type="project" value="TreeGrafter"/>
</dbReference>
<dbReference type="GO" id="GO:0043565">
    <property type="term" value="F:sequence-specific DNA binding"/>
    <property type="evidence" value="ECO:0007669"/>
    <property type="project" value="InterPro"/>
</dbReference>
<feature type="domain" description="HTH asnC-type" evidence="4">
    <location>
        <begin position="39"/>
        <end position="99"/>
    </location>
</feature>
<proteinExistence type="predicted"/>
<dbReference type="PROSITE" id="PS50956">
    <property type="entry name" value="HTH_ASNC_2"/>
    <property type="match status" value="1"/>
</dbReference>
<evidence type="ECO:0000256" key="1">
    <source>
        <dbReference type="ARBA" id="ARBA00023015"/>
    </source>
</evidence>